<evidence type="ECO:0000259" key="6">
    <source>
        <dbReference type="Pfam" id="PF00496"/>
    </source>
</evidence>
<sequence>MPPRIPRRTLAARLGAAAAVLTLALTACGGSSGGKSGKQPGDGLTSATARTGGSLTVNIVTESRGLDPFTGTLSSVADYSRLNALYDVLVYGDAKTGQVKPQLAESLTTPDGGRTWKLVVRDGVKFSDGTVLDAAAVKFTWDRMADPAARSLYGSSLRGVTTRVVDARTLDISLAQVNARFDQVVAAHLAYVVSPTAYQKDPQGFARKPVGAGPFTLKEWVQGDHQTYVRNPGYWQPGKPYLDEVTFRTITDQQQSFNSVSTGGADMAITLDARNASAAKNAGFDVTEMALNGPGGVLFNMAKPPFDDPRARKALALALDPDAFTKMMYDGQVVTPKSLFAATSTQIDQAAVPPRTQDKAQAADLVRQLAADGKTLDFTLLMPASTNSSKTAEYLQQQWNLIPGISARVSTVEIGALTAKVLVNRDYQAVYYNIATPGEPLLWNTLHSGSPNNWLGYKSPAADAALEASRAATTPEALKTAYTKLAQVTADDVVMIPLQESITFTYAKPNRFGGLELTTGGAILMDRLGHTGS</sequence>
<dbReference type="InterPro" id="IPR039424">
    <property type="entry name" value="SBP_5"/>
</dbReference>
<comment type="caution">
    <text evidence="7">The sequence shown here is derived from an EMBL/GenBank/DDBJ whole genome shotgun (WGS) entry which is preliminary data.</text>
</comment>
<comment type="subcellular location">
    <subcellularLocation>
        <location evidence="1">Cell membrane</location>
        <topology evidence="1">Lipid-anchor</topology>
    </subcellularLocation>
</comment>
<dbReference type="RefSeq" id="WP_345676534.1">
    <property type="nucleotide sequence ID" value="NZ_BAABHS010000011.1"/>
</dbReference>
<evidence type="ECO:0000256" key="1">
    <source>
        <dbReference type="ARBA" id="ARBA00004193"/>
    </source>
</evidence>
<dbReference type="Pfam" id="PF00496">
    <property type="entry name" value="SBP_bac_5"/>
    <property type="match status" value="1"/>
</dbReference>
<evidence type="ECO:0000256" key="2">
    <source>
        <dbReference type="ARBA" id="ARBA00005695"/>
    </source>
</evidence>
<comment type="similarity">
    <text evidence="2">Belongs to the bacterial solute-binding protein 5 family.</text>
</comment>
<evidence type="ECO:0000313" key="8">
    <source>
        <dbReference type="Proteomes" id="UP001500466"/>
    </source>
</evidence>
<evidence type="ECO:0000256" key="4">
    <source>
        <dbReference type="ARBA" id="ARBA00022729"/>
    </source>
</evidence>
<organism evidence="7 8">
    <name type="scientific">Yinghuangia aomiensis</name>
    <dbReference type="NCBI Taxonomy" id="676205"/>
    <lineage>
        <taxon>Bacteria</taxon>
        <taxon>Bacillati</taxon>
        <taxon>Actinomycetota</taxon>
        <taxon>Actinomycetes</taxon>
        <taxon>Kitasatosporales</taxon>
        <taxon>Streptomycetaceae</taxon>
        <taxon>Yinghuangia</taxon>
    </lineage>
</organism>
<dbReference type="SUPFAM" id="SSF53850">
    <property type="entry name" value="Periplasmic binding protein-like II"/>
    <property type="match status" value="1"/>
</dbReference>
<dbReference type="InterPro" id="IPR000914">
    <property type="entry name" value="SBP_5_dom"/>
</dbReference>
<dbReference type="PIRSF" id="PIRSF002741">
    <property type="entry name" value="MppA"/>
    <property type="match status" value="1"/>
</dbReference>
<feature type="signal peptide" evidence="5">
    <location>
        <begin position="1"/>
        <end position="29"/>
    </location>
</feature>
<reference evidence="8" key="1">
    <citation type="journal article" date="2019" name="Int. J. Syst. Evol. Microbiol.">
        <title>The Global Catalogue of Microorganisms (GCM) 10K type strain sequencing project: providing services to taxonomists for standard genome sequencing and annotation.</title>
        <authorList>
            <consortium name="The Broad Institute Genomics Platform"/>
            <consortium name="The Broad Institute Genome Sequencing Center for Infectious Disease"/>
            <person name="Wu L."/>
            <person name="Ma J."/>
        </authorList>
    </citation>
    <scope>NUCLEOTIDE SEQUENCE [LARGE SCALE GENOMIC DNA]</scope>
    <source>
        <strain evidence="8">JCM 17986</strain>
    </source>
</reference>
<dbReference type="PROSITE" id="PS01040">
    <property type="entry name" value="SBP_BACTERIAL_5"/>
    <property type="match status" value="1"/>
</dbReference>
<accession>A0ABP9HCT5</accession>
<feature type="chain" id="PRO_5045038999" evidence="5">
    <location>
        <begin position="30"/>
        <end position="533"/>
    </location>
</feature>
<evidence type="ECO:0000256" key="3">
    <source>
        <dbReference type="ARBA" id="ARBA00022448"/>
    </source>
</evidence>
<evidence type="ECO:0000256" key="5">
    <source>
        <dbReference type="SAM" id="SignalP"/>
    </source>
</evidence>
<dbReference type="CDD" id="cd00995">
    <property type="entry name" value="PBP2_NikA_DppA_OppA_like"/>
    <property type="match status" value="1"/>
</dbReference>
<dbReference type="Gene3D" id="3.40.190.10">
    <property type="entry name" value="Periplasmic binding protein-like II"/>
    <property type="match status" value="1"/>
</dbReference>
<keyword evidence="4 5" id="KW-0732">Signal</keyword>
<keyword evidence="3" id="KW-0813">Transport</keyword>
<dbReference type="InterPro" id="IPR023765">
    <property type="entry name" value="SBP_5_CS"/>
</dbReference>
<feature type="domain" description="Solute-binding protein family 5" evidence="6">
    <location>
        <begin position="98"/>
        <end position="435"/>
    </location>
</feature>
<protein>
    <submittedName>
        <fullName evidence="7">ABC transporter substrate-binding protein</fullName>
    </submittedName>
</protein>
<dbReference type="PROSITE" id="PS51257">
    <property type="entry name" value="PROKAR_LIPOPROTEIN"/>
    <property type="match status" value="1"/>
</dbReference>
<gene>
    <name evidence="7" type="ORF">GCM10023205_36100</name>
</gene>
<dbReference type="Proteomes" id="UP001500466">
    <property type="component" value="Unassembled WGS sequence"/>
</dbReference>
<keyword evidence="8" id="KW-1185">Reference proteome</keyword>
<evidence type="ECO:0000313" key="7">
    <source>
        <dbReference type="EMBL" id="GAA4967864.1"/>
    </source>
</evidence>
<dbReference type="PANTHER" id="PTHR30290">
    <property type="entry name" value="PERIPLASMIC BINDING COMPONENT OF ABC TRANSPORTER"/>
    <property type="match status" value="1"/>
</dbReference>
<dbReference type="PANTHER" id="PTHR30290:SF9">
    <property type="entry name" value="OLIGOPEPTIDE-BINDING PROTEIN APPA"/>
    <property type="match status" value="1"/>
</dbReference>
<dbReference type="InterPro" id="IPR030678">
    <property type="entry name" value="Peptide/Ni-bd"/>
</dbReference>
<dbReference type="EMBL" id="BAABHS010000011">
    <property type="protein sequence ID" value="GAA4967864.1"/>
    <property type="molecule type" value="Genomic_DNA"/>
</dbReference>
<proteinExistence type="inferred from homology"/>
<dbReference type="Gene3D" id="3.10.105.10">
    <property type="entry name" value="Dipeptide-binding Protein, Domain 3"/>
    <property type="match status" value="1"/>
</dbReference>
<name>A0ABP9HCT5_9ACTN</name>